<evidence type="ECO:0000256" key="1">
    <source>
        <dbReference type="PROSITE-ProRule" id="PRU00339"/>
    </source>
</evidence>
<feature type="chain" id="PRO_5003227394" evidence="3">
    <location>
        <begin position="19"/>
        <end position="169"/>
    </location>
</feature>
<keyword evidence="3" id="KW-0732">Signal</keyword>
<dbReference type="RefSeq" id="WP_013537178.1">
    <property type="nucleotide sequence ID" value="NC_014926.1"/>
</dbReference>
<dbReference type="HOGENOM" id="CLU_1577742_0_0_0"/>
<dbReference type="AlphaFoldDB" id="E8T554"/>
<dbReference type="InterPro" id="IPR011990">
    <property type="entry name" value="TPR-like_helical_dom_sf"/>
</dbReference>
<feature type="region of interest" description="Disordered" evidence="2">
    <location>
        <begin position="23"/>
        <end position="44"/>
    </location>
</feature>
<gene>
    <name evidence="4" type="ordered locus">Theam_0420</name>
</gene>
<organism evidence="4 5">
    <name type="scientific">Thermovibrio ammonificans (strain DSM 15698 / JCM 12110 / HB-1)</name>
    <dbReference type="NCBI Taxonomy" id="648996"/>
    <lineage>
        <taxon>Bacteria</taxon>
        <taxon>Pseudomonadati</taxon>
        <taxon>Aquificota</taxon>
        <taxon>Aquificia</taxon>
        <taxon>Desulfurobacteriales</taxon>
        <taxon>Desulfurobacteriaceae</taxon>
        <taxon>Thermovibrio</taxon>
    </lineage>
</organism>
<dbReference type="Proteomes" id="UP000006362">
    <property type="component" value="Chromosome"/>
</dbReference>
<dbReference type="PROSITE" id="PS51257">
    <property type="entry name" value="PROKAR_LIPOPROTEIN"/>
    <property type="match status" value="1"/>
</dbReference>
<dbReference type="InterPro" id="IPR019734">
    <property type="entry name" value="TPR_rpt"/>
</dbReference>
<dbReference type="OrthoDB" id="14901at2"/>
<keyword evidence="5" id="KW-1185">Reference proteome</keyword>
<evidence type="ECO:0000256" key="3">
    <source>
        <dbReference type="SAM" id="SignalP"/>
    </source>
</evidence>
<name>E8T554_THEA1</name>
<feature type="repeat" description="TPR" evidence="1">
    <location>
        <begin position="121"/>
        <end position="154"/>
    </location>
</feature>
<evidence type="ECO:0000313" key="4">
    <source>
        <dbReference type="EMBL" id="ADU96392.1"/>
    </source>
</evidence>
<protein>
    <submittedName>
        <fullName evidence="4">Uncharacterized protein</fullName>
    </submittedName>
</protein>
<evidence type="ECO:0000256" key="2">
    <source>
        <dbReference type="SAM" id="MobiDB-lite"/>
    </source>
</evidence>
<dbReference type="KEGG" id="tam:Theam_0420"/>
<reference evidence="4" key="1">
    <citation type="submission" date="2011-01" db="EMBL/GenBank/DDBJ databases">
        <title>Complete sequence of chromosome of Thermovibrio ammonificans HB-1.</title>
        <authorList>
            <consortium name="US DOE Joint Genome Institute"/>
            <person name="Lucas S."/>
            <person name="Copeland A."/>
            <person name="Lapidus A."/>
            <person name="Cheng J.-F."/>
            <person name="Goodwin L."/>
            <person name="Pitluck S."/>
            <person name="Davenport K."/>
            <person name="Detter J.C."/>
            <person name="Han C."/>
            <person name="Tapia R."/>
            <person name="Land M."/>
            <person name="Hauser L."/>
            <person name="Kyrpides N."/>
            <person name="Ivanova N."/>
            <person name="Ovchinnikova G."/>
            <person name="Vetriani C."/>
            <person name="Woyke T."/>
        </authorList>
    </citation>
    <scope>NUCLEOTIDE SEQUENCE [LARGE SCALE GENOMIC DNA]</scope>
    <source>
        <strain evidence="4">HB-1</strain>
    </source>
</reference>
<dbReference type="SUPFAM" id="SSF48452">
    <property type="entry name" value="TPR-like"/>
    <property type="match status" value="1"/>
</dbReference>
<sequence>MRKFVALALTAFALASCATTSPKNETANNYLPPPPPQTPLDRKLAGSMPQELPLSAPVNPNSLDKCTRYLLFTDQYISAADYPEAEEELHKAEAYCSPNDPRLNYMRAVLLDNDEKYKEAYHYYYLAAKGYIKEGKLDEAFKCYSGMVSINPNGKEVKELKHYFEDEDY</sequence>
<proteinExistence type="predicted"/>
<keyword evidence="1" id="KW-0802">TPR repeat</keyword>
<dbReference type="Gene3D" id="1.25.40.10">
    <property type="entry name" value="Tetratricopeptide repeat domain"/>
    <property type="match status" value="1"/>
</dbReference>
<dbReference type="PROSITE" id="PS50005">
    <property type="entry name" value="TPR"/>
    <property type="match status" value="1"/>
</dbReference>
<evidence type="ECO:0000313" key="5">
    <source>
        <dbReference type="Proteomes" id="UP000006362"/>
    </source>
</evidence>
<dbReference type="STRING" id="648996.Theam_0420"/>
<accession>E8T554</accession>
<dbReference type="EMBL" id="CP002444">
    <property type="protein sequence ID" value="ADU96392.1"/>
    <property type="molecule type" value="Genomic_DNA"/>
</dbReference>
<feature type="signal peptide" evidence="3">
    <location>
        <begin position="1"/>
        <end position="18"/>
    </location>
</feature>